<organism evidence="3 4">
    <name type="scientific">Paenibacillus albidus</name>
    <dbReference type="NCBI Taxonomy" id="2041023"/>
    <lineage>
        <taxon>Bacteria</taxon>
        <taxon>Bacillati</taxon>
        <taxon>Bacillota</taxon>
        <taxon>Bacilli</taxon>
        <taxon>Bacillales</taxon>
        <taxon>Paenibacillaceae</taxon>
        <taxon>Paenibacillus</taxon>
    </lineage>
</organism>
<dbReference type="GO" id="GO:0042802">
    <property type="term" value="F:identical protein binding"/>
    <property type="evidence" value="ECO:0007669"/>
    <property type="project" value="TreeGrafter"/>
</dbReference>
<dbReference type="AlphaFoldDB" id="A0A917CPI0"/>
<accession>A0A917CPI0</accession>
<dbReference type="GO" id="GO:0019262">
    <property type="term" value="P:N-acetylneuraminate catabolic process"/>
    <property type="evidence" value="ECO:0007669"/>
    <property type="project" value="TreeGrafter"/>
</dbReference>
<dbReference type="CDD" id="cd01399">
    <property type="entry name" value="GlcN6P_deaminase"/>
    <property type="match status" value="1"/>
</dbReference>
<dbReference type="Pfam" id="PF01182">
    <property type="entry name" value="Glucosamine_iso"/>
    <property type="match status" value="1"/>
</dbReference>
<dbReference type="GO" id="GO:0005737">
    <property type="term" value="C:cytoplasm"/>
    <property type="evidence" value="ECO:0007669"/>
    <property type="project" value="TreeGrafter"/>
</dbReference>
<dbReference type="EMBL" id="BMKR01000019">
    <property type="protein sequence ID" value="GGF92081.1"/>
    <property type="molecule type" value="Genomic_DNA"/>
</dbReference>
<feature type="domain" description="Glucosamine/galactosamine-6-phosphate isomerase" evidence="2">
    <location>
        <begin position="32"/>
        <end position="251"/>
    </location>
</feature>
<dbReference type="InterPro" id="IPR037171">
    <property type="entry name" value="NagB/RpiA_transferase-like"/>
</dbReference>
<proteinExistence type="predicted"/>
<dbReference type="InterPro" id="IPR004547">
    <property type="entry name" value="Glucosamine6P_isomerase"/>
</dbReference>
<name>A0A917CPI0_9BACL</name>
<dbReference type="GO" id="GO:0006046">
    <property type="term" value="P:N-acetylglucosamine catabolic process"/>
    <property type="evidence" value="ECO:0007669"/>
    <property type="project" value="TreeGrafter"/>
</dbReference>
<sequence>MTETKRMKVDNSANPLETHKVECMTVQVYDQRSQMGAAVAAQVGQKIRELQQDSTRQVRIVFAAAPSQNELYEGLVQEQGIDWSRVCAFHMDEYIGLADAAPQRFGRYLTDRLFSRVNPGRVELLYGLEDTEQECRRYAALLSEAPIEIVCLGIGENGHIAFNDPPVADFADPLQVKAVELEAACRRQQVNDGCFARLDEVPTHALTLTVPALMAGRHLYAIVPGASKRSALQSALRDPVSTACPATILRTHPDITMFTDRDAFGL</sequence>
<dbReference type="GO" id="GO:0004342">
    <property type="term" value="F:glucosamine-6-phosphate deaminase activity"/>
    <property type="evidence" value="ECO:0007669"/>
    <property type="project" value="InterPro"/>
</dbReference>
<evidence type="ECO:0000313" key="4">
    <source>
        <dbReference type="Proteomes" id="UP000637643"/>
    </source>
</evidence>
<reference evidence="3" key="2">
    <citation type="submission" date="2020-09" db="EMBL/GenBank/DDBJ databases">
        <authorList>
            <person name="Sun Q."/>
            <person name="Zhou Y."/>
        </authorList>
    </citation>
    <scope>NUCLEOTIDE SEQUENCE</scope>
    <source>
        <strain evidence="3">CGMCC 1.16134</strain>
    </source>
</reference>
<dbReference type="Gene3D" id="3.40.50.1360">
    <property type="match status" value="1"/>
</dbReference>
<dbReference type="GO" id="GO:0006043">
    <property type="term" value="P:glucosamine catabolic process"/>
    <property type="evidence" value="ECO:0007669"/>
    <property type="project" value="TreeGrafter"/>
</dbReference>
<comment type="caution">
    <text evidence="3">The sequence shown here is derived from an EMBL/GenBank/DDBJ whole genome shotgun (WGS) entry which is preliminary data.</text>
</comment>
<evidence type="ECO:0000256" key="1">
    <source>
        <dbReference type="ARBA" id="ARBA00023277"/>
    </source>
</evidence>
<reference evidence="3" key="1">
    <citation type="journal article" date="2014" name="Int. J. Syst. Evol. Microbiol.">
        <title>Complete genome sequence of Corynebacterium casei LMG S-19264T (=DSM 44701T), isolated from a smear-ripened cheese.</title>
        <authorList>
            <consortium name="US DOE Joint Genome Institute (JGI-PGF)"/>
            <person name="Walter F."/>
            <person name="Albersmeier A."/>
            <person name="Kalinowski J."/>
            <person name="Ruckert C."/>
        </authorList>
    </citation>
    <scope>NUCLEOTIDE SEQUENCE</scope>
    <source>
        <strain evidence="3">CGMCC 1.16134</strain>
    </source>
</reference>
<evidence type="ECO:0000313" key="3">
    <source>
        <dbReference type="EMBL" id="GGF92081.1"/>
    </source>
</evidence>
<keyword evidence="4" id="KW-1185">Reference proteome</keyword>
<dbReference type="InterPro" id="IPR006148">
    <property type="entry name" value="Glc/Gal-6P_isomerase"/>
</dbReference>
<dbReference type="Proteomes" id="UP000637643">
    <property type="component" value="Unassembled WGS sequence"/>
</dbReference>
<dbReference type="RefSeq" id="WP_229696258.1">
    <property type="nucleotide sequence ID" value="NZ_BMKR01000019.1"/>
</dbReference>
<keyword evidence="1" id="KW-0119">Carbohydrate metabolism</keyword>
<dbReference type="PANTHER" id="PTHR11280">
    <property type="entry name" value="GLUCOSAMINE-6-PHOSPHATE ISOMERASE"/>
    <property type="match status" value="1"/>
</dbReference>
<gene>
    <name evidence="3" type="primary">nagB</name>
    <name evidence="3" type="ORF">GCM10010912_41360</name>
</gene>
<evidence type="ECO:0000259" key="2">
    <source>
        <dbReference type="Pfam" id="PF01182"/>
    </source>
</evidence>
<dbReference type="SUPFAM" id="SSF100950">
    <property type="entry name" value="NagB/RpiA/CoA transferase-like"/>
    <property type="match status" value="1"/>
</dbReference>
<dbReference type="PANTHER" id="PTHR11280:SF6">
    <property type="entry name" value="GLUCOSAMINE-6-PHOSPHATE ISOMERASE NAGB"/>
    <property type="match status" value="1"/>
</dbReference>
<dbReference type="GO" id="GO:0005975">
    <property type="term" value="P:carbohydrate metabolic process"/>
    <property type="evidence" value="ECO:0007669"/>
    <property type="project" value="InterPro"/>
</dbReference>
<protein>
    <submittedName>
        <fullName evidence="3">Glucosamine-6-phosphate deaminase</fullName>
    </submittedName>
</protein>